<evidence type="ECO:0000313" key="13">
    <source>
        <dbReference type="Proteomes" id="UP000095300"/>
    </source>
</evidence>
<keyword evidence="6" id="KW-0067">ATP-binding</keyword>
<feature type="transmembrane region" description="Helical" evidence="9">
    <location>
        <begin position="735"/>
        <end position="763"/>
    </location>
</feature>
<gene>
    <name evidence="12" type="primary">106091890</name>
</gene>
<dbReference type="SUPFAM" id="SSF90123">
    <property type="entry name" value="ABC transporter transmembrane region"/>
    <property type="match status" value="2"/>
</dbReference>
<feature type="transmembrane region" description="Helical" evidence="9">
    <location>
        <begin position="110"/>
        <end position="135"/>
    </location>
</feature>
<protein>
    <submittedName>
        <fullName evidence="12">Uncharacterized protein</fullName>
    </submittedName>
</protein>
<dbReference type="CDD" id="cd18577">
    <property type="entry name" value="ABC_6TM_Pgp_ABCB1_D1_like"/>
    <property type="match status" value="1"/>
</dbReference>
<dbReference type="PROSITE" id="PS50893">
    <property type="entry name" value="ABC_TRANSPORTER_2"/>
    <property type="match status" value="2"/>
</dbReference>
<feature type="domain" description="ABC transporter" evidence="10">
    <location>
        <begin position="1068"/>
        <end position="1307"/>
    </location>
</feature>
<dbReference type="Proteomes" id="UP000095300">
    <property type="component" value="Unassembled WGS sequence"/>
</dbReference>
<dbReference type="KEGG" id="scac:106091890"/>
<dbReference type="OrthoDB" id="6500128at2759"/>
<evidence type="ECO:0000313" key="12">
    <source>
        <dbReference type="EnsemblMetazoa" id="SCAU001076-PA"/>
    </source>
</evidence>
<sequence length="1312" mass="145996">MGAEPRKKTEKPKNPGEQQRNVGFFELFSFATKWEYVLLVIAFIAAFLKSLVFPIIIVVYSELVAMFVDRNLCLPTTKTYFLPLFGGGNYLINGTFEENMEELKNDSMSFGIICALDSLLMFISGIIYVDLFNHVALNIVVRMRRDFFEATIRQDIGWHDIAKNQNFAVRITDNMEKIRNGISETIGHFVMMFFDIVISILISFIYGWRLTLAICAYIPLTMVINYIVSKYQSKLTTKEQNVYAKAGSIVEEIISSIRTVVAFGGEKSERDRYDSLLKPGVNAGKIRGIFTGLGDSVLKSMLFISSAGAFWYGAHLILDDRYKDPEDQEYTPAILMIVICGIVVGADHIARTSPFLEAFANARGSAVAIYEVLENESKIDPLSKEGKVVNYGLKCNIEFQDIFFSYPSRPDTIVLSGFNLQIKEGETVALVGYSGSGKSTCVQLLQRFYDPLFGKIMLDNKDIREFNVNWLRSNMAVVGQEPVLFYGTIEENIRHGKMDATQKEIEDAAKAGGAHDFIIGLPDGYSTLISEKGVQLSGGQRQRIAIARALIQNPKILLLDEATSALDYHSEKLVQAALDGASKGRTTLVVSHRLSAICHADRIVYLDKGKLIEEGNHESLMKLKGRYYDMVTAHEYESLLSTDDNIANLETEDLAQEKEIEKEKEAIVISEKNANANGVVNVPRFSEASLDKNMIQAFAGRCSLTDPSLNEFTSIEKTQYIKTFKRVIQCAKPEWGFLIIAAVCALLYGCAQPAFAFVFADLFGSLNEIEEDDVLRKTGRSAIIATVVGILAGVTCFTQTYFFNLAGLWFTSRLRSITIGSMLRQEMAWFDHKENSVGALSARLAGDAAGVQGAIGFPLSNMLQAFSNFICSFSIAFSYSWELALICLTTAPFMVASVVFEARYTNKSAVKEKEILEETSRIATETIAQIRTVAALRREADLIKIYDLEVERYRQEIRRKLRYRGIINSLGMAIMFLGYAITLTYGGYMCADGKIQFENIMKISNSMLYGLFILAQSLAFTPMFNAALVSADRIFAIVDREPEIQSPDLSLSRPFSQFPLKNNVVQGVNFRDLHFRYPTRRDQKVLNGLNLDVMQGKTVALVGASGCGKSTCVQLLLRYYDPDMGKIFIDQEDIHHDMTLTGLRRRIGIVSQEPSLFEKTIAENIAYGDTTRTIPMGEIIAAAKMANAHDFISALPSGYETCLGARGTQLSGGQKQRIAIARALVRNPNILLLDEATSALDLQSERIVQTALDEACSGRTCLVIAHRLATVQNADVICVIQGGRVIEQGNHPTLLAKNGIYAKLYLSQPNTR</sequence>
<dbReference type="CDD" id="cd18578">
    <property type="entry name" value="ABC_6TM_Pgp_ABCB1_D2_like"/>
    <property type="match status" value="1"/>
</dbReference>
<dbReference type="InterPro" id="IPR003593">
    <property type="entry name" value="AAA+_ATPase"/>
</dbReference>
<keyword evidence="4" id="KW-0677">Repeat</keyword>
<evidence type="ECO:0000256" key="7">
    <source>
        <dbReference type="ARBA" id="ARBA00022989"/>
    </source>
</evidence>
<evidence type="ECO:0000259" key="10">
    <source>
        <dbReference type="PROSITE" id="PS50893"/>
    </source>
</evidence>
<dbReference type="Pfam" id="PF00664">
    <property type="entry name" value="ABC_membrane"/>
    <property type="match status" value="2"/>
</dbReference>
<evidence type="ECO:0000256" key="4">
    <source>
        <dbReference type="ARBA" id="ARBA00022737"/>
    </source>
</evidence>
<organism evidence="12 13">
    <name type="scientific">Stomoxys calcitrans</name>
    <name type="common">Stable fly</name>
    <name type="synonym">Conops calcitrans</name>
    <dbReference type="NCBI Taxonomy" id="35570"/>
    <lineage>
        <taxon>Eukaryota</taxon>
        <taxon>Metazoa</taxon>
        <taxon>Ecdysozoa</taxon>
        <taxon>Arthropoda</taxon>
        <taxon>Hexapoda</taxon>
        <taxon>Insecta</taxon>
        <taxon>Pterygota</taxon>
        <taxon>Neoptera</taxon>
        <taxon>Endopterygota</taxon>
        <taxon>Diptera</taxon>
        <taxon>Brachycera</taxon>
        <taxon>Muscomorpha</taxon>
        <taxon>Muscoidea</taxon>
        <taxon>Muscidae</taxon>
        <taxon>Stomoxys</taxon>
    </lineage>
</organism>
<dbReference type="InterPro" id="IPR011527">
    <property type="entry name" value="ABC1_TM_dom"/>
</dbReference>
<name>A0A1I8NQ64_STOCA</name>
<feature type="transmembrane region" description="Helical" evidence="9">
    <location>
        <begin position="783"/>
        <end position="810"/>
    </location>
</feature>
<reference evidence="12" key="1">
    <citation type="submission" date="2020-05" db="UniProtKB">
        <authorList>
            <consortium name="EnsemblMetazoa"/>
        </authorList>
    </citation>
    <scope>IDENTIFICATION</scope>
    <source>
        <strain evidence="12">USDA</strain>
    </source>
</reference>
<dbReference type="InterPro" id="IPR017871">
    <property type="entry name" value="ABC_transporter-like_CS"/>
</dbReference>
<dbReference type="PROSITE" id="PS50929">
    <property type="entry name" value="ABC_TM1F"/>
    <property type="match status" value="2"/>
</dbReference>
<dbReference type="InterPro" id="IPR003439">
    <property type="entry name" value="ABC_transporter-like_ATP-bd"/>
</dbReference>
<evidence type="ECO:0000256" key="1">
    <source>
        <dbReference type="ARBA" id="ARBA00004141"/>
    </source>
</evidence>
<evidence type="ECO:0000256" key="9">
    <source>
        <dbReference type="SAM" id="Phobius"/>
    </source>
</evidence>
<dbReference type="SMART" id="SM00382">
    <property type="entry name" value="AAA"/>
    <property type="match status" value="2"/>
</dbReference>
<dbReference type="FunFam" id="3.40.50.300:FF:000916">
    <property type="entry name" value="ABC transporter B family member 9"/>
    <property type="match status" value="1"/>
</dbReference>
<dbReference type="GO" id="GO:0009636">
    <property type="term" value="P:response to toxic substance"/>
    <property type="evidence" value="ECO:0007669"/>
    <property type="project" value="UniProtKB-ARBA"/>
</dbReference>
<dbReference type="Gene3D" id="3.40.50.300">
    <property type="entry name" value="P-loop containing nucleotide triphosphate hydrolases"/>
    <property type="match status" value="2"/>
</dbReference>
<dbReference type="SUPFAM" id="SSF52540">
    <property type="entry name" value="P-loop containing nucleoside triphosphate hydrolases"/>
    <property type="match status" value="2"/>
</dbReference>
<dbReference type="InterPro" id="IPR039421">
    <property type="entry name" value="Type_1_exporter"/>
</dbReference>
<evidence type="ECO:0000256" key="6">
    <source>
        <dbReference type="ARBA" id="ARBA00022840"/>
    </source>
</evidence>
<feature type="transmembrane region" description="Helical" evidence="9">
    <location>
        <begin position="185"/>
        <end position="204"/>
    </location>
</feature>
<proteinExistence type="inferred from homology"/>
<evidence type="ECO:0000256" key="5">
    <source>
        <dbReference type="ARBA" id="ARBA00022741"/>
    </source>
</evidence>
<comment type="similarity">
    <text evidence="2">Belongs to the ABC transporter superfamily. ABCB family. Multidrug resistance exporter (TC 3.A.1.201) subfamily.</text>
</comment>
<keyword evidence="13" id="KW-1185">Reference proteome</keyword>
<keyword evidence="7 9" id="KW-1133">Transmembrane helix</keyword>
<dbReference type="GO" id="GO:0016887">
    <property type="term" value="F:ATP hydrolysis activity"/>
    <property type="evidence" value="ECO:0007669"/>
    <property type="project" value="InterPro"/>
</dbReference>
<keyword evidence="5" id="KW-0547">Nucleotide-binding</keyword>
<dbReference type="Gene3D" id="1.20.1560.10">
    <property type="entry name" value="ABC transporter type 1, transmembrane domain"/>
    <property type="match status" value="1"/>
</dbReference>
<dbReference type="GO" id="GO:0015421">
    <property type="term" value="F:ABC-type oligopeptide transporter activity"/>
    <property type="evidence" value="ECO:0007669"/>
    <property type="project" value="TreeGrafter"/>
</dbReference>
<dbReference type="GO" id="GO:0005524">
    <property type="term" value="F:ATP binding"/>
    <property type="evidence" value="ECO:0007669"/>
    <property type="project" value="UniProtKB-KW"/>
</dbReference>
<feature type="domain" description="ABC transmembrane type-1" evidence="11">
    <location>
        <begin position="40"/>
        <end position="361"/>
    </location>
</feature>
<keyword evidence="8 9" id="KW-0472">Membrane</keyword>
<evidence type="ECO:0000259" key="11">
    <source>
        <dbReference type="PROSITE" id="PS50929"/>
    </source>
</evidence>
<feature type="domain" description="ABC transmembrane type-1" evidence="11">
    <location>
        <begin position="739"/>
        <end position="1026"/>
    </location>
</feature>
<dbReference type="VEuPathDB" id="VectorBase:SCAU001076"/>
<accession>A0A1I8NQ64</accession>
<dbReference type="STRING" id="35570.A0A1I8NQ64"/>
<feature type="transmembrane region" description="Helical" evidence="9">
    <location>
        <begin position="210"/>
        <end position="228"/>
    </location>
</feature>
<evidence type="ECO:0000256" key="8">
    <source>
        <dbReference type="ARBA" id="ARBA00023136"/>
    </source>
</evidence>
<feature type="transmembrane region" description="Helical" evidence="9">
    <location>
        <begin position="330"/>
        <end position="350"/>
    </location>
</feature>
<dbReference type="PROSITE" id="PS00211">
    <property type="entry name" value="ABC_TRANSPORTER_1"/>
    <property type="match status" value="2"/>
</dbReference>
<feature type="transmembrane region" description="Helical" evidence="9">
    <location>
        <begin position="1008"/>
        <end position="1031"/>
    </location>
</feature>
<comment type="subcellular location">
    <subcellularLocation>
        <location evidence="1">Membrane</location>
        <topology evidence="1">Multi-pass membrane protein</topology>
    </subcellularLocation>
</comment>
<dbReference type="InterPro" id="IPR036640">
    <property type="entry name" value="ABC1_TM_sf"/>
</dbReference>
<dbReference type="PANTHER" id="PTHR43394">
    <property type="entry name" value="ATP-DEPENDENT PERMEASE MDL1, MITOCHONDRIAL"/>
    <property type="match status" value="1"/>
</dbReference>
<evidence type="ECO:0000256" key="2">
    <source>
        <dbReference type="ARBA" id="ARBA00007577"/>
    </source>
</evidence>
<dbReference type="FunFam" id="3.40.50.300:FF:001370">
    <property type="entry name" value="p-GlycoProtein related"/>
    <property type="match status" value="1"/>
</dbReference>
<keyword evidence="3 9" id="KW-0812">Transmembrane</keyword>
<dbReference type="CDD" id="cd03249">
    <property type="entry name" value="ABC_MTABC3_MDL1_MDL2"/>
    <property type="match status" value="2"/>
</dbReference>
<dbReference type="GO" id="GO:0005743">
    <property type="term" value="C:mitochondrial inner membrane"/>
    <property type="evidence" value="ECO:0007669"/>
    <property type="project" value="TreeGrafter"/>
</dbReference>
<dbReference type="Pfam" id="PF00005">
    <property type="entry name" value="ABC_tran"/>
    <property type="match status" value="2"/>
</dbReference>
<feature type="domain" description="ABC transporter" evidence="10">
    <location>
        <begin position="397"/>
        <end position="633"/>
    </location>
</feature>
<feature type="transmembrane region" description="Helical" evidence="9">
    <location>
        <begin position="36"/>
        <end position="60"/>
    </location>
</feature>
<dbReference type="PANTHER" id="PTHR43394:SF27">
    <property type="entry name" value="ATP-DEPENDENT TRANSLOCASE ABCB1-LIKE"/>
    <property type="match status" value="1"/>
</dbReference>
<dbReference type="GO" id="GO:0090374">
    <property type="term" value="P:oligopeptide export from mitochondrion"/>
    <property type="evidence" value="ECO:0007669"/>
    <property type="project" value="TreeGrafter"/>
</dbReference>
<dbReference type="EnsemblMetazoa" id="SCAU001076-RA">
    <property type="protein sequence ID" value="SCAU001076-PA"/>
    <property type="gene ID" value="SCAU001076"/>
</dbReference>
<feature type="transmembrane region" description="Helical" evidence="9">
    <location>
        <begin position="966"/>
        <end position="988"/>
    </location>
</feature>
<dbReference type="InterPro" id="IPR027417">
    <property type="entry name" value="P-loop_NTPase"/>
</dbReference>
<evidence type="ECO:0000256" key="3">
    <source>
        <dbReference type="ARBA" id="ARBA00022692"/>
    </source>
</evidence>
<feature type="transmembrane region" description="Helical" evidence="9">
    <location>
        <begin position="297"/>
        <end position="318"/>
    </location>
</feature>